<feature type="non-terminal residue" evidence="4">
    <location>
        <position position="1"/>
    </location>
</feature>
<accession>A0AA40CMU0</accession>
<evidence type="ECO:0000313" key="5">
    <source>
        <dbReference type="Proteomes" id="UP001174936"/>
    </source>
</evidence>
<evidence type="ECO:0000256" key="2">
    <source>
        <dbReference type="ARBA" id="ARBA00022840"/>
    </source>
</evidence>
<keyword evidence="5" id="KW-1185">Reference proteome</keyword>
<dbReference type="PANTHER" id="PTHR24223">
    <property type="entry name" value="ATP-BINDING CASSETTE SUB-FAMILY C"/>
    <property type="match status" value="1"/>
</dbReference>
<name>A0AA40CMU0_9PEZI</name>
<reference evidence="4" key="1">
    <citation type="submission" date="2023-06" db="EMBL/GenBank/DDBJ databases">
        <title>Genome-scale phylogeny and comparative genomics of the fungal order Sordariales.</title>
        <authorList>
            <consortium name="Lawrence Berkeley National Laboratory"/>
            <person name="Hensen N."/>
            <person name="Bonometti L."/>
            <person name="Westerberg I."/>
            <person name="Brannstrom I.O."/>
            <person name="Guillou S."/>
            <person name="Cros-Aarteil S."/>
            <person name="Calhoun S."/>
            <person name="Haridas S."/>
            <person name="Kuo A."/>
            <person name="Mondo S."/>
            <person name="Pangilinan J."/>
            <person name="Riley R."/>
            <person name="Labutti K."/>
            <person name="Andreopoulos B."/>
            <person name="Lipzen A."/>
            <person name="Chen C."/>
            <person name="Yanf M."/>
            <person name="Daum C."/>
            <person name="Ng V."/>
            <person name="Clum A."/>
            <person name="Steindorff A."/>
            <person name="Ohm R."/>
            <person name="Martin F."/>
            <person name="Silar P."/>
            <person name="Natvig D."/>
            <person name="Lalanne C."/>
            <person name="Gautier V."/>
            <person name="Ament-Velasquez S.L."/>
            <person name="Kruys A."/>
            <person name="Hutchinson M.I."/>
            <person name="Powell A.J."/>
            <person name="Barry K."/>
            <person name="Miller A.N."/>
            <person name="Grigoriev I.V."/>
            <person name="Debuchy R."/>
            <person name="Gladieux P."/>
            <person name="Thoren M.H."/>
            <person name="Johannesson H."/>
        </authorList>
    </citation>
    <scope>NUCLEOTIDE SEQUENCE</scope>
    <source>
        <strain evidence="4">SMH2532-1</strain>
    </source>
</reference>
<gene>
    <name evidence="4" type="ORF">B0T16DRAFT_310283</name>
</gene>
<feature type="non-terminal residue" evidence="4">
    <location>
        <position position="75"/>
    </location>
</feature>
<sequence>DNILFGLPLNQERYQTALHSCALKKDLVALENGDMTVAGAKGISLSGGQQCRVALARALYSRAGILLLDDVLSAV</sequence>
<keyword evidence="4" id="KW-0378">Hydrolase</keyword>
<dbReference type="Pfam" id="PF00005">
    <property type="entry name" value="ABC_tran"/>
    <property type="match status" value="1"/>
</dbReference>
<feature type="domain" description="ABC transporter" evidence="3">
    <location>
        <begin position="30"/>
        <end position="71"/>
    </location>
</feature>
<evidence type="ECO:0000256" key="1">
    <source>
        <dbReference type="ARBA" id="ARBA00022741"/>
    </source>
</evidence>
<evidence type="ECO:0000313" key="4">
    <source>
        <dbReference type="EMBL" id="KAK0643178.1"/>
    </source>
</evidence>
<protein>
    <submittedName>
        <fullName evidence="4">P-loop containing nucleoside triphosphate hydrolase protein</fullName>
    </submittedName>
</protein>
<comment type="caution">
    <text evidence="4">The sequence shown here is derived from an EMBL/GenBank/DDBJ whole genome shotgun (WGS) entry which is preliminary data.</text>
</comment>
<dbReference type="AlphaFoldDB" id="A0AA40CMU0"/>
<dbReference type="Gene3D" id="3.40.50.300">
    <property type="entry name" value="P-loop containing nucleotide triphosphate hydrolases"/>
    <property type="match status" value="1"/>
</dbReference>
<organism evidence="4 5">
    <name type="scientific">Cercophora newfieldiana</name>
    <dbReference type="NCBI Taxonomy" id="92897"/>
    <lineage>
        <taxon>Eukaryota</taxon>
        <taxon>Fungi</taxon>
        <taxon>Dikarya</taxon>
        <taxon>Ascomycota</taxon>
        <taxon>Pezizomycotina</taxon>
        <taxon>Sordariomycetes</taxon>
        <taxon>Sordariomycetidae</taxon>
        <taxon>Sordariales</taxon>
        <taxon>Lasiosphaeriaceae</taxon>
        <taxon>Cercophora</taxon>
    </lineage>
</organism>
<keyword evidence="2" id="KW-0067">ATP-binding</keyword>
<dbReference type="InterPro" id="IPR027417">
    <property type="entry name" value="P-loop_NTPase"/>
</dbReference>
<dbReference type="InterPro" id="IPR050173">
    <property type="entry name" value="ABC_transporter_C-like"/>
</dbReference>
<dbReference type="EMBL" id="JAULSV010000005">
    <property type="protein sequence ID" value="KAK0643178.1"/>
    <property type="molecule type" value="Genomic_DNA"/>
</dbReference>
<dbReference type="GO" id="GO:0016020">
    <property type="term" value="C:membrane"/>
    <property type="evidence" value="ECO:0007669"/>
    <property type="project" value="TreeGrafter"/>
</dbReference>
<dbReference type="Proteomes" id="UP001174936">
    <property type="component" value="Unassembled WGS sequence"/>
</dbReference>
<dbReference type="GO" id="GO:0042626">
    <property type="term" value="F:ATPase-coupled transmembrane transporter activity"/>
    <property type="evidence" value="ECO:0007669"/>
    <property type="project" value="TreeGrafter"/>
</dbReference>
<dbReference type="GO" id="GO:0016887">
    <property type="term" value="F:ATP hydrolysis activity"/>
    <property type="evidence" value="ECO:0007669"/>
    <property type="project" value="InterPro"/>
</dbReference>
<keyword evidence="1" id="KW-0547">Nucleotide-binding</keyword>
<proteinExistence type="predicted"/>
<dbReference type="SUPFAM" id="SSF52540">
    <property type="entry name" value="P-loop containing nucleoside triphosphate hydrolases"/>
    <property type="match status" value="1"/>
</dbReference>
<dbReference type="GO" id="GO:0005524">
    <property type="term" value="F:ATP binding"/>
    <property type="evidence" value="ECO:0007669"/>
    <property type="project" value="UniProtKB-KW"/>
</dbReference>
<evidence type="ECO:0000259" key="3">
    <source>
        <dbReference type="Pfam" id="PF00005"/>
    </source>
</evidence>
<dbReference type="InterPro" id="IPR003439">
    <property type="entry name" value="ABC_transporter-like_ATP-bd"/>
</dbReference>